<keyword evidence="4" id="KW-1185">Reference proteome</keyword>
<comment type="caution">
    <text evidence="3">The sequence shown here is derived from an EMBL/GenBank/DDBJ whole genome shotgun (WGS) entry which is preliminary data.</text>
</comment>
<dbReference type="Pfam" id="PF13399">
    <property type="entry name" value="LytR_C"/>
    <property type="match status" value="1"/>
</dbReference>
<dbReference type="OrthoDB" id="4864198at2"/>
<dbReference type="AlphaFoldDB" id="A0A4R4PWE8"/>
<dbReference type="RefSeq" id="WP_132409340.1">
    <property type="nucleotide sequence ID" value="NZ_SMKA01000104.1"/>
</dbReference>
<keyword evidence="1" id="KW-0472">Membrane</keyword>
<organism evidence="3 4">
    <name type="scientific">Kribbella albertanoniae</name>
    <dbReference type="NCBI Taxonomy" id="1266829"/>
    <lineage>
        <taxon>Bacteria</taxon>
        <taxon>Bacillati</taxon>
        <taxon>Actinomycetota</taxon>
        <taxon>Actinomycetes</taxon>
        <taxon>Propionibacteriales</taxon>
        <taxon>Kribbellaceae</taxon>
        <taxon>Kribbella</taxon>
    </lineage>
</organism>
<evidence type="ECO:0000259" key="2">
    <source>
        <dbReference type="Pfam" id="PF13399"/>
    </source>
</evidence>
<sequence length="187" mass="19893">MTALYPQPRPQLRIHWRTPITMVVLLAILVGGAWWGWNSLINTSAGPTCVEQQLENNRLVPKQVSVNVYNGGAKAGTAAKVADLLRKRGFNVAKVANEPKGDKVDTVELRGNATNSPELQLVAGQLAQKAAPVADGRDSHTVDLVVGTKYTKLNAKGLASITVPAGSSVCLPVIYTPQPVPKGQNPN</sequence>
<evidence type="ECO:0000256" key="1">
    <source>
        <dbReference type="SAM" id="Phobius"/>
    </source>
</evidence>
<dbReference type="Gene3D" id="3.30.70.2390">
    <property type="match status" value="1"/>
</dbReference>
<proteinExistence type="predicted"/>
<dbReference type="EMBL" id="SMKA01000104">
    <property type="protein sequence ID" value="TDC26774.1"/>
    <property type="molecule type" value="Genomic_DNA"/>
</dbReference>
<keyword evidence="1" id="KW-0812">Transmembrane</keyword>
<evidence type="ECO:0000313" key="3">
    <source>
        <dbReference type="EMBL" id="TDC26774.1"/>
    </source>
</evidence>
<dbReference type="InterPro" id="IPR027381">
    <property type="entry name" value="LytR/CpsA/Psr_C"/>
</dbReference>
<reference evidence="3 4" key="1">
    <citation type="submission" date="2019-03" db="EMBL/GenBank/DDBJ databases">
        <title>Draft genome sequences of novel Actinobacteria.</title>
        <authorList>
            <person name="Sahin N."/>
            <person name="Ay H."/>
            <person name="Saygin H."/>
        </authorList>
    </citation>
    <scope>NUCLEOTIDE SEQUENCE [LARGE SCALE GENOMIC DNA]</scope>
    <source>
        <strain evidence="3 4">JCM 30547</strain>
    </source>
</reference>
<evidence type="ECO:0000313" key="4">
    <source>
        <dbReference type="Proteomes" id="UP000295075"/>
    </source>
</evidence>
<protein>
    <submittedName>
        <fullName evidence="3">LytR family transcriptional regulator</fullName>
    </submittedName>
</protein>
<keyword evidence="1" id="KW-1133">Transmembrane helix</keyword>
<feature type="transmembrane region" description="Helical" evidence="1">
    <location>
        <begin position="20"/>
        <end position="37"/>
    </location>
</feature>
<feature type="domain" description="LytR/CpsA/Psr regulator C-terminal" evidence="2">
    <location>
        <begin position="63"/>
        <end position="150"/>
    </location>
</feature>
<dbReference type="Proteomes" id="UP000295075">
    <property type="component" value="Unassembled WGS sequence"/>
</dbReference>
<name>A0A4R4PWE8_9ACTN</name>
<gene>
    <name evidence="3" type="ORF">E1261_21945</name>
</gene>
<accession>A0A4R4PWE8</accession>